<dbReference type="EMBL" id="JAPZBS010000007">
    <property type="protein sequence ID" value="KAJ5368963.1"/>
    <property type="molecule type" value="Genomic_DNA"/>
</dbReference>
<feature type="transmembrane region" description="Helical" evidence="1">
    <location>
        <begin position="111"/>
        <end position="135"/>
    </location>
</feature>
<evidence type="ECO:0000313" key="3">
    <source>
        <dbReference type="Proteomes" id="UP001147782"/>
    </source>
</evidence>
<evidence type="ECO:0000313" key="2">
    <source>
        <dbReference type="EMBL" id="KAJ5368963.1"/>
    </source>
</evidence>
<reference evidence="2" key="1">
    <citation type="submission" date="2022-11" db="EMBL/GenBank/DDBJ databases">
        <authorList>
            <person name="Petersen C."/>
        </authorList>
    </citation>
    <scope>NUCLEOTIDE SEQUENCE</scope>
    <source>
        <strain evidence="2">IBT 29864</strain>
    </source>
</reference>
<feature type="transmembrane region" description="Helical" evidence="1">
    <location>
        <begin position="552"/>
        <end position="579"/>
    </location>
</feature>
<reference evidence="2" key="2">
    <citation type="journal article" date="2023" name="IMA Fungus">
        <title>Comparative genomic study of the Penicillium genus elucidates a diverse pangenome and 15 lateral gene transfer events.</title>
        <authorList>
            <person name="Petersen C."/>
            <person name="Sorensen T."/>
            <person name="Nielsen M.R."/>
            <person name="Sondergaard T.E."/>
            <person name="Sorensen J.L."/>
            <person name="Fitzpatrick D.A."/>
            <person name="Frisvad J.C."/>
            <person name="Nielsen K.L."/>
        </authorList>
    </citation>
    <scope>NUCLEOTIDE SEQUENCE</scope>
    <source>
        <strain evidence="2">IBT 29864</strain>
    </source>
</reference>
<dbReference type="GeneID" id="81440821"/>
<gene>
    <name evidence="2" type="ORF">N7496_008723</name>
</gene>
<dbReference type="RefSeq" id="XP_056553705.1">
    <property type="nucleotide sequence ID" value="XM_056701642.1"/>
</dbReference>
<evidence type="ECO:0000256" key="1">
    <source>
        <dbReference type="SAM" id="Phobius"/>
    </source>
</evidence>
<feature type="transmembrane region" description="Helical" evidence="1">
    <location>
        <begin position="34"/>
        <end position="59"/>
    </location>
</feature>
<name>A0A9W9V4T9_9EURO</name>
<keyword evidence="3" id="KW-1185">Reference proteome</keyword>
<sequence>MADDIHTYTGVWIDWSEGGIRGATLTLSQRQAGILSAFLAVLVSSAGSLFWNIIAFAIHQANTTKVWERQDALHLQRQVILRNKGTTAAAWALLVLPFSHRGTGSSRFWRSLPFATFAILTLLLFGVSGLFTSYISKFASVSTLVIGPECGGFVVDSIAGVLSPLSSKGLLDTYDAATYVRQCYQGNPDGPSCGTFVRPFLPFTTNLNASCPFGDNLCAYNSHSAFQMDTGRLDSHVDFGINAPPKDRIKFRRVCTCAPIRHQSGLATVSNDSTYGEIIYINAGIQPELGYNYTFAYTPVPNLDGVGYTLSAMHAKADPTGILHTTLISWEPDPRMNQTDADITLMMLTQNDIGYLQPSDDPWMTAQIESDTGVTVPGTNGTLIMWSKSYETNLLGCVDQYEVCNPNRPGDSGCTTLGGIMSAANQAYTTKVISLEFSAAQIMTISRFLNYAVDKSMYSNVDGRGGAALNASMMAFQNVQAYIPPNQWQIEVSTWFATSLAKEQSSVLEWATRPKNLPAAGWHITAPTNSLQRSQCKSQLVPGASGYENFSILGLAITLILCGLIVITGLTIDTIVGWLRRGKSRYMRDQWEVEEILAIHKAAYLSLDIWQDRGEDMPPSSVLLRPSPQAIPLRAEEDLEE</sequence>
<dbReference type="AlphaFoldDB" id="A0A9W9V4T9"/>
<dbReference type="OrthoDB" id="3540210at2759"/>
<proteinExistence type="predicted"/>
<organism evidence="2 3">
    <name type="scientific">Penicillium cataractarum</name>
    <dbReference type="NCBI Taxonomy" id="2100454"/>
    <lineage>
        <taxon>Eukaryota</taxon>
        <taxon>Fungi</taxon>
        <taxon>Dikarya</taxon>
        <taxon>Ascomycota</taxon>
        <taxon>Pezizomycotina</taxon>
        <taxon>Eurotiomycetes</taxon>
        <taxon>Eurotiomycetidae</taxon>
        <taxon>Eurotiales</taxon>
        <taxon>Aspergillaceae</taxon>
        <taxon>Penicillium</taxon>
    </lineage>
</organism>
<keyword evidence="1" id="KW-0812">Transmembrane</keyword>
<dbReference type="Proteomes" id="UP001147782">
    <property type="component" value="Unassembled WGS sequence"/>
</dbReference>
<keyword evidence="1" id="KW-1133">Transmembrane helix</keyword>
<keyword evidence="1" id="KW-0472">Membrane</keyword>
<comment type="caution">
    <text evidence="2">The sequence shown here is derived from an EMBL/GenBank/DDBJ whole genome shotgun (WGS) entry which is preliminary data.</text>
</comment>
<protein>
    <submittedName>
        <fullName evidence="2">Uncharacterized protein</fullName>
    </submittedName>
</protein>
<accession>A0A9W9V4T9</accession>